<accession>A0A2I1IKK0</accession>
<dbReference type="InterPro" id="IPR050482">
    <property type="entry name" value="Sensor_HK_TwoCompSys"/>
</dbReference>
<gene>
    <name evidence="5" type="ORF">CYJ19_10575</name>
</gene>
<dbReference type="GO" id="GO:0016020">
    <property type="term" value="C:membrane"/>
    <property type="evidence" value="ECO:0007669"/>
    <property type="project" value="InterPro"/>
</dbReference>
<evidence type="ECO:0000256" key="1">
    <source>
        <dbReference type="ARBA" id="ARBA00022679"/>
    </source>
</evidence>
<dbReference type="Proteomes" id="UP000235122">
    <property type="component" value="Unassembled WGS sequence"/>
</dbReference>
<dbReference type="PANTHER" id="PTHR24421">
    <property type="entry name" value="NITRATE/NITRITE SENSOR PROTEIN NARX-RELATED"/>
    <property type="match status" value="1"/>
</dbReference>
<dbReference type="Pfam" id="PF01590">
    <property type="entry name" value="GAF"/>
    <property type="match status" value="2"/>
</dbReference>
<dbReference type="InterPro" id="IPR011712">
    <property type="entry name" value="Sig_transdc_His_kin_sub3_dim/P"/>
</dbReference>
<organism evidence="5 6">
    <name type="scientific">Winkia neuii</name>
    <dbReference type="NCBI Taxonomy" id="33007"/>
    <lineage>
        <taxon>Bacteria</taxon>
        <taxon>Bacillati</taxon>
        <taxon>Actinomycetota</taxon>
        <taxon>Actinomycetes</taxon>
        <taxon>Actinomycetales</taxon>
        <taxon>Actinomycetaceae</taxon>
        <taxon>Winkia</taxon>
    </lineage>
</organism>
<dbReference type="Gene3D" id="3.30.565.10">
    <property type="entry name" value="Histidine kinase-like ATPase, C-terminal domain"/>
    <property type="match status" value="1"/>
</dbReference>
<proteinExistence type="predicted"/>
<dbReference type="CDD" id="cd16917">
    <property type="entry name" value="HATPase_UhpB-NarQ-NarX-like"/>
    <property type="match status" value="1"/>
</dbReference>
<dbReference type="Pfam" id="PF07730">
    <property type="entry name" value="HisKA_3"/>
    <property type="match status" value="1"/>
</dbReference>
<dbReference type="PANTHER" id="PTHR24421:SF56">
    <property type="entry name" value="OXYGEN SENSOR HISTIDINE KINASE RESPONSE REGULATOR DOST"/>
    <property type="match status" value="1"/>
</dbReference>
<protein>
    <submittedName>
        <fullName evidence="5">Histidine kinase</fullName>
    </submittedName>
</protein>
<dbReference type="InterPro" id="IPR003594">
    <property type="entry name" value="HATPase_dom"/>
</dbReference>
<sequence length="554" mass="60172">METDRLHKDMSLLTAFLELAGRLAVPGVLQDFVNKACQLVDASCGSMTMLDNRGELSRIYHSGIDGLDIPSQQSLLSKAEKQIGLAHGHGVILGPDNELFNSIWPQAQSLMCVPVSMHEQIIGRLYLISDDRDFSDDDLKVILGLAAVAAVAVENARLYQDARKREKWVKVSQSLTTMLLEGTDEEEALEAIARRVREVAEADTALLILPSVGDVYACEIADGDGAQGLIGLRFPEDGRAMSVLHEGAGLVVDSMRRAQTMRVPELSKWGPALYAPLLARGTATGVLLLLRRPGHPEFTQGELELAESVSAQAALALELASARHSEDIATLLDERSRIGRDLHDLAIQQLFATGMQIDGAKHAIATGKRDDKEAIDILEKALASVDDSVKQIRAIVHNLREPDAGVVLVERLRREASLARTLLGFAPSLIIVADNTELTGDDIDEEELIQMIDDQVGSDIADDVVAVVREGLSNAARHAHASSVMVRVDVSSRIQQGRVRIEVTDDGAGLDRSNTRRSGLDNLAARARRHGGNFSIGARPTHRGTLMEWQVPLK</sequence>
<evidence type="ECO:0000256" key="2">
    <source>
        <dbReference type="ARBA" id="ARBA00022777"/>
    </source>
</evidence>
<dbReference type="Gene3D" id="1.20.5.1930">
    <property type="match status" value="1"/>
</dbReference>
<dbReference type="GO" id="GO:0000155">
    <property type="term" value="F:phosphorelay sensor kinase activity"/>
    <property type="evidence" value="ECO:0007669"/>
    <property type="project" value="InterPro"/>
</dbReference>
<dbReference type="EMBL" id="PKKO01000006">
    <property type="protein sequence ID" value="PKY71651.1"/>
    <property type="molecule type" value="Genomic_DNA"/>
</dbReference>
<dbReference type="SUPFAM" id="SSF55781">
    <property type="entry name" value="GAF domain-like"/>
    <property type="match status" value="2"/>
</dbReference>
<keyword evidence="1" id="KW-0808">Transferase</keyword>
<keyword evidence="6" id="KW-1185">Reference proteome</keyword>
<evidence type="ECO:0000313" key="5">
    <source>
        <dbReference type="EMBL" id="PKY71651.1"/>
    </source>
</evidence>
<dbReference type="SUPFAM" id="SSF55874">
    <property type="entry name" value="ATPase domain of HSP90 chaperone/DNA topoisomerase II/histidine kinase"/>
    <property type="match status" value="1"/>
</dbReference>
<dbReference type="STRING" id="33007.HMPREF3198_01943"/>
<feature type="domain" description="GAF" evidence="4">
    <location>
        <begin position="184"/>
        <end position="327"/>
    </location>
</feature>
<dbReference type="InterPro" id="IPR029016">
    <property type="entry name" value="GAF-like_dom_sf"/>
</dbReference>
<feature type="domain" description="GAF" evidence="4">
    <location>
        <begin position="24"/>
        <end position="163"/>
    </location>
</feature>
<dbReference type="InterPro" id="IPR036890">
    <property type="entry name" value="HATPase_C_sf"/>
</dbReference>
<dbReference type="Pfam" id="PF02518">
    <property type="entry name" value="HATPase_c"/>
    <property type="match status" value="1"/>
</dbReference>
<keyword evidence="2 5" id="KW-0418">Kinase</keyword>
<keyword evidence="3" id="KW-0902">Two-component regulatory system</keyword>
<evidence type="ECO:0000256" key="3">
    <source>
        <dbReference type="ARBA" id="ARBA00023012"/>
    </source>
</evidence>
<comment type="caution">
    <text evidence="5">The sequence shown here is derived from an EMBL/GenBank/DDBJ whole genome shotgun (WGS) entry which is preliminary data.</text>
</comment>
<dbReference type="RefSeq" id="WP_024331473.1">
    <property type="nucleotide sequence ID" value="NZ_JASOXK010000004.1"/>
</dbReference>
<name>A0A2I1IKK0_9ACTO</name>
<dbReference type="Gene3D" id="3.30.450.40">
    <property type="match status" value="2"/>
</dbReference>
<reference evidence="5 6" key="1">
    <citation type="submission" date="2017-12" db="EMBL/GenBank/DDBJ databases">
        <title>Phylogenetic diversity of female urinary microbiome.</title>
        <authorList>
            <person name="Thomas-White K."/>
            <person name="Wolfe A.J."/>
        </authorList>
    </citation>
    <scope>NUCLEOTIDE SEQUENCE [LARGE SCALE GENOMIC DNA]</scope>
    <source>
        <strain evidence="5 6">UMB0402</strain>
    </source>
</reference>
<dbReference type="AlphaFoldDB" id="A0A2I1IKK0"/>
<dbReference type="GeneID" id="35867084"/>
<dbReference type="InterPro" id="IPR003018">
    <property type="entry name" value="GAF"/>
</dbReference>
<evidence type="ECO:0000313" key="6">
    <source>
        <dbReference type="Proteomes" id="UP000235122"/>
    </source>
</evidence>
<dbReference type="GO" id="GO:0046983">
    <property type="term" value="F:protein dimerization activity"/>
    <property type="evidence" value="ECO:0007669"/>
    <property type="project" value="InterPro"/>
</dbReference>
<dbReference type="SMART" id="SM00065">
    <property type="entry name" value="GAF"/>
    <property type="match status" value="2"/>
</dbReference>
<evidence type="ECO:0000259" key="4">
    <source>
        <dbReference type="SMART" id="SM00065"/>
    </source>
</evidence>